<dbReference type="AlphaFoldDB" id="A0A0D7AU38"/>
<evidence type="ECO:0000313" key="8">
    <source>
        <dbReference type="Proteomes" id="UP000054007"/>
    </source>
</evidence>
<name>A0A0D7AU38_9AGAR</name>
<evidence type="ECO:0000256" key="3">
    <source>
        <dbReference type="ARBA" id="ARBA00023163"/>
    </source>
</evidence>
<feature type="region of interest" description="Disordered" evidence="5">
    <location>
        <begin position="813"/>
        <end position="860"/>
    </location>
</feature>
<organism evidence="7 8">
    <name type="scientific">Cylindrobasidium torrendii FP15055 ss-10</name>
    <dbReference type="NCBI Taxonomy" id="1314674"/>
    <lineage>
        <taxon>Eukaryota</taxon>
        <taxon>Fungi</taxon>
        <taxon>Dikarya</taxon>
        <taxon>Basidiomycota</taxon>
        <taxon>Agaricomycotina</taxon>
        <taxon>Agaricomycetes</taxon>
        <taxon>Agaricomycetidae</taxon>
        <taxon>Agaricales</taxon>
        <taxon>Marasmiineae</taxon>
        <taxon>Physalacriaceae</taxon>
        <taxon>Cylindrobasidium</taxon>
    </lineage>
</organism>
<sequence length="986" mass="106734">MLAQWGRPEAGARDPRMDIPGPGRIGKHGVVNQKHTQRQKRARRAQIWFPKKNTVSVGVTSPSASLLEPQLSSGYQGTSSSMSPSTRPAARGETASGSPKMVSFTTNEGRGLGESPSRRFPEVEDKVSMISTDVPSTSPSPTSINAKWSPFRFTSSPLSSQQHHPHIATKEPSNDYSGSTASNSTGGNDAEGSNREVEFEDSIGIVLESAQTGTSPVHHTNSTRVPRRVSEVSVRTLEAVFPNGIEYHRMDLHRQRSSPFHLDPSTWSPQARDGTRAPTPGAAAQGPEQDDAVSSGNDVEDLKNSNKATPLSASPFVAGSASSSTPSSCVLPTTAPTVTSSDLLSMEQFQLPSWPKSSKSDTFTAALTECLSPSGHTVSKKRLRRERCERDGSVPFFDLTQDEEDNEQAPRCGKQGKPTEDSFKEGMSPINVAHLTIEDQPKASRQRKVVQNDSIDTERLRSTKRKGREQARGALQAVGAEDPSLLRKRRRLLPVNAQRTSSSFADSLASAYNQITENADDADIPTPPATTALLPTPSSRKPTSNFLAKPPNDPTSRIVADSPPPTSSTLPAHGRMAKKPSDLCASKDEDAKSPGPILQKGSKSPRKGVFINAVGKSAGPSTAPSWPPPHQTTTLKTRTLSAKSKPDWPLSSEERLNCHPCRKSTPLIATQCSACSKVYCIRCLKTRFESLPPRVSVPTTTNVSTRTCPFCEGFCTCPTCQRKRASLENLPPLQSTNANTSVPVSVNRRECKLATTVSARSQSKPNEATDTGDAIPRGSSLLTFPCPRIDTVPPLLLSATGRPLRKAAARPVYTEHVSDDEDWDVEPDPPSVSVPRAGKGVHVNRKYNTEDVEDVDEDSDVDQEVLLDPEESDVQEQSDEDELYPVLDLNHIQIPMTDMEELGVGECGLSIGPLYHPVTTLRMGTGMLVVSQVDECEGKDAGDAEIGIEDDGWGIDSWEMKRPKVFCVGLDGVSADLWVRPKMVKR</sequence>
<keyword evidence="8" id="KW-1185">Reference proteome</keyword>
<evidence type="ECO:0000256" key="5">
    <source>
        <dbReference type="SAM" id="MobiDB-lite"/>
    </source>
</evidence>
<dbReference type="Proteomes" id="UP000054007">
    <property type="component" value="Unassembled WGS sequence"/>
</dbReference>
<dbReference type="EMBL" id="KN880924">
    <property type="protein sequence ID" value="KIY61525.1"/>
    <property type="molecule type" value="Genomic_DNA"/>
</dbReference>
<feature type="domain" description="Zinc-finger" evidence="6">
    <location>
        <begin position="652"/>
        <end position="725"/>
    </location>
</feature>
<comment type="subcellular location">
    <subcellularLocation>
        <location evidence="1">Nucleus</location>
    </subcellularLocation>
</comment>
<evidence type="ECO:0000259" key="6">
    <source>
        <dbReference type="Pfam" id="PF10497"/>
    </source>
</evidence>
<feature type="compositionally biased region" description="Basic residues" evidence="5">
    <location>
        <begin position="35"/>
        <end position="44"/>
    </location>
</feature>
<feature type="compositionally biased region" description="Acidic residues" evidence="5">
    <location>
        <begin position="850"/>
        <end position="860"/>
    </location>
</feature>
<reference evidence="7 8" key="1">
    <citation type="journal article" date="2015" name="Fungal Genet. Biol.">
        <title>Evolution of novel wood decay mechanisms in Agaricales revealed by the genome sequences of Fistulina hepatica and Cylindrobasidium torrendii.</title>
        <authorList>
            <person name="Floudas D."/>
            <person name="Held B.W."/>
            <person name="Riley R."/>
            <person name="Nagy L.G."/>
            <person name="Koehler G."/>
            <person name="Ransdell A.S."/>
            <person name="Younus H."/>
            <person name="Chow J."/>
            <person name="Chiniquy J."/>
            <person name="Lipzen A."/>
            <person name="Tritt A."/>
            <person name="Sun H."/>
            <person name="Haridas S."/>
            <person name="LaButti K."/>
            <person name="Ohm R.A."/>
            <person name="Kues U."/>
            <person name="Blanchette R.A."/>
            <person name="Grigoriev I.V."/>
            <person name="Minto R.E."/>
            <person name="Hibbett D.S."/>
        </authorList>
    </citation>
    <scope>NUCLEOTIDE SEQUENCE [LARGE SCALE GENOMIC DNA]</scope>
    <source>
        <strain evidence="7 8">FP15055 ss-10</strain>
    </source>
</reference>
<feature type="region of interest" description="Disordered" evidence="5">
    <location>
        <begin position="155"/>
        <end position="195"/>
    </location>
</feature>
<feature type="compositionally biased region" description="Polar residues" evidence="5">
    <location>
        <begin position="53"/>
        <end position="64"/>
    </location>
</feature>
<feature type="region of interest" description="Disordered" evidence="5">
    <location>
        <begin position="1"/>
        <end position="123"/>
    </location>
</feature>
<protein>
    <recommendedName>
        <fullName evidence="6">Zinc-finger domain-containing protein</fullName>
    </recommendedName>
</protein>
<feature type="region of interest" description="Disordered" evidence="5">
    <location>
        <begin position="755"/>
        <end position="776"/>
    </location>
</feature>
<feature type="compositionally biased region" description="Basic and acidic residues" evidence="5">
    <location>
        <begin position="579"/>
        <end position="592"/>
    </location>
</feature>
<accession>A0A0D7AU38</accession>
<feature type="region of interest" description="Disordered" evidence="5">
    <location>
        <begin position="518"/>
        <end position="648"/>
    </location>
</feature>
<feature type="compositionally biased region" description="Low complexity" evidence="5">
    <location>
        <begin position="177"/>
        <end position="188"/>
    </location>
</feature>
<dbReference type="GO" id="GO:0005634">
    <property type="term" value="C:nucleus"/>
    <property type="evidence" value="ECO:0007669"/>
    <property type="project" value="UniProtKB-SubCell"/>
</dbReference>
<evidence type="ECO:0000256" key="4">
    <source>
        <dbReference type="ARBA" id="ARBA00023242"/>
    </source>
</evidence>
<evidence type="ECO:0000256" key="1">
    <source>
        <dbReference type="ARBA" id="ARBA00004123"/>
    </source>
</evidence>
<dbReference type="Pfam" id="PF10497">
    <property type="entry name" value="zf-4CXXC_R1"/>
    <property type="match status" value="1"/>
</dbReference>
<keyword evidence="4" id="KW-0539">Nucleus</keyword>
<dbReference type="STRING" id="1314674.A0A0D7AU38"/>
<feature type="compositionally biased region" description="Low complexity" evidence="5">
    <location>
        <begin position="72"/>
        <end position="91"/>
    </location>
</feature>
<keyword evidence="2" id="KW-0805">Transcription regulation</keyword>
<evidence type="ECO:0000313" key="7">
    <source>
        <dbReference type="EMBL" id="KIY61525.1"/>
    </source>
</evidence>
<feature type="region of interest" description="Disordered" evidence="5">
    <location>
        <begin position="401"/>
        <end position="482"/>
    </location>
</feature>
<evidence type="ECO:0000256" key="2">
    <source>
        <dbReference type="ARBA" id="ARBA00023015"/>
    </source>
</evidence>
<feature type="compositionally biased region" description="Polar residues" evidence="5">
    <location>
        <begin position="631"/>
        <end position="642"/>
    </location>
</feature>
<feature type="region of interest" description="Disordered" evidence="5">
    <location>
        <begin position="257"/>
        <end position="336"/>
    </location>
</feature>
<proteinExistence type="predicted"/>
<dbReference type="OrthoDB" id="298344at2759"/>
<feature type="compositionally biased region" description="Acidic residues" evidence="5">
    <location>
        <begin position="818"/>
        <end position="827"/>
    </location>
</feature>
<feature type="compositionally biased region" description="Polar residues" evidence="5">
    <location>
        <begin position="755"/>
        <end position="769"/>
    </location>
</feature>
<keyword evidence="3" id="KW-0804">Transcription</keyword>
<dbReference type="InterPro" id="IPR018866">
    <property type="entry name" value="Znf-4CXXC_R1"/>
</dbReference>
<gene>
    <name evidence="7" type="ORF">CYLTODRAFT_477892</name>
</gene>